<sequence length="163" mass="18846">KIESSDELGAKEHNIWRKYDNNTNSAELAHALVNKEGKQLKLLSAILQRRYDERLLKIKQTYKNSGIPYTRNDKSKVKRQQTAANRNATRYKSTNAIEVTEMELMNNAESISMVQNNSKNNSFLDIKLEERKIALLERQTRVRKEAAEVEAIELQNQQLKASL</sequence>
<reference evidence="1" key="1">
    <citation type="submission" date="2021-06" db="EMBL/GenBank/DDBJ databases">
        <authorList>
            <person name="Kallberg Y."/>
            <person name="Tangrot J."/>
            <person name="Rosling A."/>
        </authorList>
    </citation>
    <scope>NUCLEOTIDE SEQUENCE</scope>
    <source>
        <strain evidence="1">AU212A</strain>
    </source>
</reference>
<proteinExistence type="predicted"/>
<accession>A0ACA9MIW0</accession>
<gene>
    <name evidence="1" type="ORF">SCALOS_LOCUS6606</name>
</gene>
<dbReference type="EMBL" id="CAJVPM010013002">
    <property type="protein sequence ID" value="CAG8591857.1"/>
    <property type="molecule type" value="Genomic_DNA"/>
</dbReference>
<keyword evidence="2" id="KW-1185">Reference proteome</keyword>
<name>A0ACA9MIW0_9GLOM</name>
<dbReference type="Proteomes" id="UP000789860">
    <property type="component" value="Unassembled WGS sequence"/>
</dbReference>
<organism evidence="1 2">
    <name type="scientific">Scutellospora calospora</name>
    <dbReference type="NCBI Taxonomy" id="85575"/>
    <lineage>
        <taxon>Eukaryota</taxon>
        <taxon>Fungi</taxon>
        <taxon>Fungi incertae sedis</taxon>
        <taxon>Mucoromycota</taxon>
        <taxon>Glomeromycotina</taxon>
        <taxon>Glomeromycetes</taxon>
        <taxon>Diversisporales</taxon>
        <taxon>Gigasporaceae</taxon>
        <taxon>Scutellospora</taxon>
    </lineage>
</organism>
<evidence type="ECO:0000313" key="1">
    <source>
        <dbReference type="EMBL" id="CAG8591857.1"/>
    </source>
</evidence>
<feature type="non-terminal residue" evidence="1">
    <location>
        <position position="163"/>
    </location>
</feature>
<evidence type="ECO:0000313" key="2">
    <source>
        <dbReference type="Proteomes" id="UP000789860"/>
    </source>
</evidence>
<protein>
    <submittedName>
        <fullName evidence="1">1466_t:CDS:1</fullName>
    </submittedName>
</protein>
<comment type="caution">
    <text evidence="1">The sequence shown here is derived from an EMBL/GenBank/DDBJ whole genome shotgun (WGS) entry which is preliminary data.</text>
</comment>
<feature type="non-terminal residue" evidence="1">
    <location>
        <position position="1"/>
    </location>
</feature>